<organism evidence="16 17">
    <name type="scientific">Candidatus Seongchinamella marina</name>
    <dbReference type="NCBI Taxonomy" id="2518990"/>
    <lineage>
        <taxon>Bacteria</taxon>
        <taxon>Pseudomonadati</taxon>
        <taxon>Pseudomonadota</taxon>
        <taxon>Gammaproteobacteria</taxon>
        <taxon>Cellvibrionales</taxon>
        <taxon>Halieaceae</taxon>
        <taxon>Seongchinamella</taxon>
    </lineage>
</organism>
<comment type="pathway">
    <text evidence="1 13">Carbohydrate degradation; glycolysis; pyruvate from D-glyceraldehyde 3-phosphate: step 5/5.</text>
</comment>
<dbReference type="PANTHER" id="PTHR11817">
    <property type="entry name" value="PYRUVATE KINASE"/>
    <property type="match status" value="1"/>
</dbReference>
<evidence type="ECO:0000259" key="14">
    <source>
        <dbReference type="Pfam" id="PF00224"/>
    </source>
</evidence>
<dbReference type="Gene3D" id="3.40.1380.20">
    <property type="entry name" value="Pyruvate kinase, C-terminal domain"/>
    <property type="match status" value="1"/>
</dbReference>
<feature type="domain" description="Pyruvate kinase barrel" evidence="14">
    <location>
        <begin position="11"/>
        <end position="336"/>
    </location>
</feature>
<dbReference type="InterPro" id="IPR015813">
    <property type="entry name" value="Pyrv/PenolPyrv_kinase-like_dom"/>
</dbReference>
<evidence type="ECO:0000256" key="1">
    <source>
        <dbReference type="ARBA" id="ARBA00004997"/>
    </source>
</evidence>
<dbReference type="InterPro" id="IPR015795">
    <property type="entry name" value="Pyrv_Knase_C"/>
</dbReference>
<keyword evidence="7 13" id="KW-0418">Kinase</keyword>
<dbReference type="GO" id="GO:0004743">
    <property type="term" value="F:pyruvate kinase activity"/>
    <property type="evidence" value="ECO:0007669"/>
    <property type="project" value="UniProtKB-EC"/>
</dbReference>
<sequence>METSVTPKVNRRTKIVATIGPGSESDDMIAKLISAGVNVFRLNFSHGTSAQHAKVAARIRKQSVIAGQYVGILADLQGPKIRISTFRNDSVDLAIGDSFRLDLNLGEGQGDNRGVGLDYKDLCSSVEPGDILLLDDGRIRLKVDDATASVVDCTVVIGGKLGSRKGINRLGGGLAAPALTTKDIADIDSLVEVRPDFVAVSFVSSEEDILQTRDLLQKHDLNPGIIAKIERAEVVADENILNGIIRASLGVMVARGDLGVEVGDAQLIGIQKELISRARQMDRVVITATQMMESMIDNSMPTRAEVFDVANAVLDGTDAVMLSAETAVGNYPVEVVKAMADAALGAERQAVTRTSRYRLDRQFSTPQETIAMSAIYAANHYDSVRGIACLTESGNTPLLMSRLSSGLPIFGLSSDAATLQNLCLCRGVIPLFFDASAFKKEEVDARAIEFLKDGGYLQRDDSILLTKGTIMGRSGSTNIIKILPVL</sequence>
<evidence type="ECO:0000256" key="4">
    <source>
        <dbReference type="ARBA" id="ARBA00022679"/>
    </source>
</evidence>
<dbReference type="SUPFAM" id="SSF50800">
    <property type="entry name" value="PK beta-barrel domain-like"/>
    <property type="match status" value="1"/>
</dbReference>
<evidence type="ECO:0000256" key="11">
    <source>
        <dbReference type="ARBA" id="ARBA00023317"/>
    </source>
</evidence>
<keyword evidence="17" id="KW-1185">Reference proteome</keyword>
<evidence type="ECO:0000259" key="15">
    <source>
        <dbReference type="Pfam" id="PF02887"/>
    </source>
</evidence>
<accession>A0ABT3SXC5</accession>
<dbReference type="InterPro" id="IPR001697">
    <property type="entry name" value="Pyr_Knase"/>
</dbReference>
<evidence type="ECO:0000256" key="9">
    <source>
        <dbReference type="ARBA" id="ARBA00022842"/>
    </source>
</evidence>
<dbReference type="EMBL" id="SHNP01000003">
    <property type="protein sequence ID" value="MCX2973919.1"/>
    <property type="molecule type" value="Genomic_DNA"/>
</dbReference>
<keyword evidence="10 13" id="KW-0324">Glycolysis</keyword>
<evidence type="ECO:0000256" key="7">
    <source>
        <dbReference type="ARBA" id="ARBA00022777"/>
    </source>
</evidence>
<dbReference type="NCBIfam" id="TIGR01064">
    <property type="entry name" value="pyruv_kin"/>
    <property type="match status" value="1"/>
</dbReference>
<keyword evidence="9 13" id="KW-0460">Magnesium</keyword>
<dbReference type="InterPro" id="IPR011037">
    <property type="entry name" value="Pyrv_Knase-like_insert_dom_sf"/>
</dbReference>
<dbReference type="InterPro" id="IPR036918">
    <property type="entry name" value="Pyrv_Knase_C_sf"/>
</dbReference>
<comment type="catalytic activity">
    <reaction evidence="13">
        <text>pyruvate + ATP = phosphoenolpyruvate + ADP + H(+)</text>
        <dbReference type="Rhea" id="RHEA:18157"/>
        <dbReference type="ChEBI" id="CHEBI:15361"/>
        <dbReference type="ChEBI" id="CHEBI:15378"/>
        <dbReference type="ChEBI" id="CHEBI:30616"/>
        <dbReference type="ChEBI" id="CHEBI:58702"/>
        <dbReference type="ChEBI" id="CHEBI:456216"/>
        <dbReference type="EC" id="2.7.1.40"/>
    </reaction>
</comment>
<name>A0ABT3SXC5_9GAMM</name>
<evidence type="ECO:0000256" key="12">
    <source>
        <dbReference type="NCBIfam" id="TIGR01064"/>
    </source>
</evidence>
<keyword evidence="5" id="KW-0479">Metal-binding</keyword>
<dbReference type="InterPro" id="IPR040442">
    <property type="entry name" value="Pyrv_kinase-like_dom_sf"/>
</dbReference>
<dbReference type="EC" id="2.7.1.40" evidence="3 12"/>
<dbReference type="RefSeq" id="WP_279252746.1">
    <property type="nucleotide sequence ID" value="NZ_SHNP01000003.1"/>
</dbReference>
<dbReference type="Pfam" id="PF02887">
    <property type="entry name" value="PK_C"/>
    <property type="match status" value="1"/>
</dbReference>
<protein>
    <recommendedName>
        <fullName evidence="3 12">Pyruvate kinase</fullName>
        <ecNumber evidence="3 12">2.7.1.40</ecNumber>
    </recommendedName>
</protein>
<dbReference type="InterPro" id="IPR015793">
    <property type="entry name" value="Pyrv_Knase_brl"/>
</dbReference>
<proteinExistence type="inferred from homology"/>
<dbReference type="PRINTS" id="PR01050">
    <property type="entry name" value="PYRUVTKNASE"/>
</dbReference>
<dbReference type="NCBIfam" id="NF004491">
    <property type="entry name" value="PRK05826.1"/>
    <property type="match status" value="1"/>
</dbReference>
<evidence type="ECO:0000256" key="2">
    <source>
        <dbReference type="ARBA" id="ARBA00008663"/>
    </source>
</evidence>
<feature type="domain" description="Pyruvate kinase C-terminal" evidence="15">
    <location>
        <begin position="368"/>
        <end position="483"/>
    </location>
</feature>
<reference evidence="16" key="1">
    <citation type="submission" date="2019-02" db="EMBL/GenBank/DDBJ databases">
        <authorList>
            <person name="Li S.-H."/>
        </authorList>
    </citation>
    <scope>NUCLEOTIDE SEQUENCE</scope>
    <source>
        <strain evidence="16">IMCC8485</strain>
    </source>
</reference>
<dbReference type="SUPFAM" id="SSF52935">
    <property type="entry name" value="PK C-terminal domain-like"/>
    <property type="match status" value="1"/>
</dbReference>
<evidence type="ECO:0000313" key="16">
    <source>
        <dbReference type="EMBL" id="MCX2973919.1"/>
    </source>
</evidence>
<dbReference type="SUPFAM" id="SSF51621">
    <property type="entry name" value="Phosphoenolpyruvate/pyruvate domain"/>
    <property type="match status" value="1"/>
</dbReference>
<evidence type="ECO:0000256" key="13">
    <source>
        <dbReference type="RuleBase" id="RU000504"/>
    </source>
</evidence>
<comment type="caution">
    <text evidence="16">The sequence shown here is derived from an EMBL/GenBank/DDBJ whole genome shotgun (WGS) entry which is preliminary data.</text>
</comment>
<dbReference type="Proteomes" id="UP001143307">
    <property type="component" value="Unassembled WGS sequence"/>
</dbReference>
<keyword evidence="6" id="KW-0547">Nucleotide-binding</keyword>
<keyword evidence="11 16" id="KW-0670">Pyruvate</keyword>
<dbReference type="Gene3D" id="3.20.20.60">
    <property type="entry name" value="Phosphoenolpyruvate-binding domains"/>
    <property type="match status" value="1"/>
</dbReference>
<gene>
    <name evidence="16" type="primary">pyk</name>
    <name evidence="16" type="ORF">EYC87_10045</name>
</gene>
<dbReference type="InterPro" id="IPR015806">
    <property type="entry name" value="Pyrv_Knase_insert_dom_sf"/>
</dbReference>
<dbReference type="Pfam" id="PF00224">
    <property type="entry name" value="PK"/>
    <property type="match status" value="1"/>
</dbReference>
<evidence type="ECO:0000256" key="5">
    <source>
        <dbReference type="ARBA" id="ARBA00022723"/>
    </source>
</evidence>
<dbReference type="Gene3D" id="2.40.33.10">
    <property type="entry name" value="PK beta-barrel domain-like"/>
    <property type="match status" value="1"/>
</dbReference>
<evidence type="ECO:0000256" key="10">
    <source>
        <dbReference type="ARBA" id="ARBA00023152"/>
    </source>
</evidence>
<dbReference type="GO" id="GO:0016301">
    <property type="term" value="F:kinase activity"/>
    <property type="evidence" value="ECO:0007669"/>
    <property type="project" value="UniProtKB-KW"/>
</dbReference>
<evidence type="ECO:0000313" key="17">
    <source>
        <dbReference type="Proteomes" id="UP001143307"/>
    </source>
</evidence>
<keyword evidence="4 13" id="KW-0808">Transferase</keyword>
<evidence type="ECO:0000256" key="6">
    <source>
        <dbReference type="ARBA" id="ARBA00022741"/>
    </source>
</evidence>
<comment type="similarity">
    <text evidence="2 13">Belongs to the pyruvate kinase family.</text>
</comment>
<keyword evidence="8" id="KW-0067">ATP-binding</keyword>
<evidence type="ECO:0000256" key="8">
    <source>
        <dbReference type="ARBA" id="ARBA00022840"/>
    </source>
</evidence>
<evidence type="ECO:0000256" key="3">
    <source>
        <dbReference type="ARBA" id="ARBA00012142"/>
    </source>
</evidence>